<evidence type="ECO:0000313" key="2">
    <source>
        <dbReference type="Proteomes" id="UP000217199"/>
    </source>
</evidence>
<reference evidence="1 2" key="1">
    <citation type="journal article" date="2017" name="Mol. Ecol.">
        <title>Comparative and population genomic landscape of Phellinus noxius: A hypervariable fungus causing root rot in trees.</title>
        <authorList>
            <person name="Chung C.L."/>
            <person name="Lee T.J."/>
            <person name="Akiba M."/>
            <person name="Lee H.H."/>
            <person name="Kuo T.H."/>
            <person name="Liu D."/>
            <person name="Ke H.M."/>
            <person name="Yokoi T."/>
            <person name="Roa M.B."/>
            <person name="Lu M.J."/>
            <person name="Chang Y.Y."/>
            <person name="Ann P.J."/>
            <person name="Tsai J.N."/>
            <person name="Chen C.Y."/>
            <person name="Tzean S.S."/>
            <person name="Ota Y."/>
            <person name="Hattori T."/>
            <person name="Sahashi N."/>
            <person name="Liou R.F."/>
            <person name="Kikuchi T."/>
            <person name="Tsai I.J."/>
        </authorList>
    </citation>
    <scope>NUCLEOTIDE SEQUENCE [LARGE SCALE GENOMIC DNA]</scope>
    <source>
        <strain evidence="1 2">FFPRI411160</strain>
    </source>
</reference>
<dbReference type="InParanoid" id="A0A286U5L4"/>
<proteinExistence type="predicted"/>
<comment type="caution">
    <text evidence="1">The sequence shown here is derived from an EMBL/GenBank/DDBJ whole genome shotgun (WGS) entry which is preliminary data.</text>
</comment>
<accession>A0A286U5L4</accession>
<sequence length="97" mass="10883">MSYTKIFILIEHGSEFKLTFPHAPLYSGVSLISFLLNVLLINIEHPINSNFVLHIISSFHHISHGQASINTSRKATLLITVCMYKASHSKYTISVQA</sequence>
<name>A0A286U5L4_9AGAM</name>
<keyword evidence="2" id="KW-1185">Reference proteome</keyword>
<protein>
    <submittedName>
        <fullName evidence="1">Uncharacterized protein</fullName>
    </submittedName>
</protein>
<dbReference type="Proteomes" id="UP000217199">
    <property type="component" value="Unassembled WGS sequence"/>
</dbReference>
<dbReference type="AlphaFoldDB" id="A0A286U5L4"/>
<evidence type="ECO:0000313" key="1">
    <source>
        <dbReference type="EMBL" id="PAV14799.1"/>
    </source>
</evidence>
<organism evidence="1 2">
    <name type="scientific">Pyrrhoderma noxium</name>
    <dbReference type="NCBI Taxonomy" id="2282107"/>
    <lineage>
        <taxon>Eukaryota</taxon>
        <taxon>Fungi</taxon>
        <taxon>Dikarya</taxon>
        <taxon>Basidiomycota</taxon>
        <taxon>Agaricomycotina</taxon>
        <taxon>Agaricomycetes</taxon>
        <taxon>Hymenochaetales</taxon>
        <taxon>Hymenochaetaceae</taxon>
        <taxon>Pyrrhoderma</taxon>
    </lineage>
</organism>
<gene>
    <name evidence="1" type="ORF">PNOK_0935200</name>
</gene>
<dbReference type="EMBL" id="NBII01000011">
    <property type="protein sequence ID" value="PAV14799.1"/>
    <property type="molecule type" value="Genomic_DNA"/>
</dbReference>